<dbReference type="AlphaFoldDB" id="A0A511VC11"/>
<accession>A0A511VC11</accession>
<protein>
    <submittedName>
        <fullName evidence="2">Cupin</fullName>
    </submittedName>
</protein>
<dbReference type="InterPro" id="IPR011051">
    <property type="entry name" value="RmlC_Cupin_sf"/>
</dbReference>
<dbReference type="OrthoDB" id="161242at2"/>
<feature type="domain" description="(S)-ureidoglycine aminohydrolase cupin" evidence="1">
    <location>
        <begin position="65"/>
        <end position="97"/>
    </location>
</feature>
<dbReference type="CDD" id="cd06990">
    <property type="entry name" value="cupin_DUF861"/>
    <property type="match status" value="1"/>
</dbReference>
<sequence>MAKLTMQKKNLNTPDKVETYGLIKKENVFLDGVEVHRVTFEKGAKWSNDLKPHAGTESCLLPHVAYVLSGRLGVVMDDGSEEEFGPGDIMMLPPGHDAWAVGDEACVFIEFSAGTNYYTD</sequence>
<keyword evidence="3" id="KW-1185">Reference proteome</keyword>
<dbReference type="Gene3D" id="2.60.120.10">
    <property type="entry name" value="Jelly Rolls"/>
    <property type="match status" value="1"/>
</dbReference>
<dbReference type="Pfam" id="PF05899">
    <property type="entry name" value="Cupin_3"/>
    <property type="match status" value="1"/>
</dbReference>
<organism evidence="2 3">
    <name type="scientific">Aneurinibacillus danicus</name>
    <dbReference type="NCBI Taxonomy" id="267746"/>
    <lineage>
        <taxon>Bacteria</taxon>
        <taxon>Bacillati</taxon>
        <taxon>Bacillota</taxon>
        <taxon>Bacilli</taxon>
        <taxon>Bacillales</taxon>
        <taxon>Paenibacillaceae</taxon>
        <taxon>Aneurinibacillus group</taxon>
        <taxon>Aneurinibacillus</taxon>
    </lineage>
</organism>
<evidence type="ECO:0000313" key="2">
    <source>
        <dbReference type="EMBL" id="GEN36455.1"/>
    </source>
</evidence>
<gene>
    <name evidence="2" type="ORF">ADA01nite_39150</name>
</gene>
<comment type="caution">
    <text evidence="2">The sequence shown here is derived from an EMBL/GenBank/DDBJ whole genome shotgun (WGS) entry which is preliminary data.</text>
</comment>
<dbReference type="InterPro" id="IPR008579">
    <property type="entry name" value="UGlyAH_Cupin_dom"/>
</dbReference>
<reference evidence="2 3" key="1">
    <citation type="submission" date="2019-07" db="EMBL/GenBank/DDBJ databases">
        <title>Whole genome shotgun sequence of Aneurinibacillus danicus NBRC 102444.</title>
        <authorList>
            <person name="Hosoyama A."/>
            <person name="Uohara A."/>
            <person name="Ohji S."/>
            <person name="Ichikawa N."/>
        </authorList>
    </citation>
    <scope>NUCLEOTIDE SEQUENCE [LARGE SCALE GENOMIC DNA]</scope>
    <source>
        <strain evidence="2 3">NBRC 102444</strain>
    </source>
</reference>
<proteinExistence type="predicted"/>
<dbReference type="EMBL" id="BJXX01000188">
    <property type="protein sequence ID" value="GEN36455.1"/>
    <property type="molecule type" value="Genomic_DNA"/>
</dbReference>
<dbReference type="SUPFAM" id="SSF51182">
    <property type="entry name" value="RmlC-like cupins"/>
    <property type="match status" value="1"/>
</dbReference>
<dbReference type="Proteomes" id="UP000321157">
    <property type="component" value="Unassembled WGS sequence"/>
</dbReference>
<evidence type="ECO:0000259" key="1">
    <source>
        <dbReference type="Pfam" id="PF05899"/>
    </source>
</evidence>
<dbReference type="InterPro" id="IPR014710">
    <property type="entry name" value="RmlC-like_jellyroll"/>
</dbReference>
<name>A0A511VC11_9BACL</name>
<dbReference type="RefSeq" id="WP_146812092.1">
    <property type="nucleotide sequence ID" value="NZ_BJXX01000188.1"/>
</dbReference>
<evidence type="ECO:0000313" key="3">
    <source>
        <dbReference type="Proteomes" id="UP000321157"/>
    </source>
</evidence>